<dbReference type="Proteomes" id="UP000386847">
    <property type="component" value="Chromosome"/>
</dbReference>
<keyword evidence="3" id="KW-1185">Reference proteome</keyword>
<protein>
    <submittedName>
        <fullName evidence="2">Uncharacterized protein</fullName>
    </submittedName>
</protein>
<dbReference type="AlphaFoldDB" id="A0A5Q2FF91"/>
<organism evidence="2 3">
    <name type="scientific">Raineyella fluvialis</name>
    <dbReference type="NCBI Taxonomy" id="2662261"/>
    <lineage>
        <taxon>Bacteria</taxon>
        <taxon>Bacillati</taxon>
        <taxon>Actinomycetota</taxon>
        <taxon>Actinomycetes</taxon>
        <taxon>Propionibacteriales</taxon>
        <taxon>Propionibacteriaceae</taxon>
        <taxon>Raineyella</taxon>
    </lineage>
</organism>
<sequence>MIDLTRRGSEYLVTEPSKTPTDPQNDPIRVDVKVTRQQFEPPTLNEPNLMRSDICLCDCGSKAGGGSGG</sequence>
<gene>
    <name evidence="2" type="ORF">Rai3103_08905</name>
</gene>
<evidence type="ECO:0000256" key="1">
    <source>
        <dbReference type="SAM" id="MobiDB-lite"/>
    </source>
</evidence>
<feature type="region of interest" description="Disordered" evidence="1">
    <location>
        <begin position="1"/>
        <end position="27"/>
    </location>
</feature>
<name>A0A5Q2FF91_9ACTN</name>
<evidence type="ECO:0000313" key="3">
    <source>
        <dbReference type="Proteomes" id="UP000386847"/>
    </source>
</evidence>
<accession>A0A5Q2FF91</accession>
<dbReference type="RefSeq" id="WP_153572303.1">
    <property type="nucleotide sequence ID" value="NZ_CP045725.1"/>
</dbReference>
<reference evidence="2 3" key="1">
    <citation type="submission" date="2019-10" db="EMBL/GenBank/DDBJ databases">
        <title>Genomic analysis of Raineyella sp. CBA3103.</title>
        <authorList>
            <person name="Roh S.W."/>
        </authorList>
    </citation>
    <scope>NUCLEOTIDE SEQUENCE [LARGE SCALE GENOMIC DNA]</scope>
    <source>
        <strain evidence="2 3">CBA3103</strain>
    </source>
</reference>
<evidence type="ECO:0000313" key="2">
    <source>
        <dbReference type="EMBL" id="QGF23773.1"/>
    </source>
</evidence>
<dbReference type="EMBL" id="CP045725">
    <property type="protein sequence ID" value="QGF23773.1"/>
    <property type="molecule type" value="Genomic_DNA"/>
</dbReference>
<proteinExistence type="predicted"/>
<dbReference type="KEGG" id="rain:Rai3103_08905"/>